<dbReference type="Pfam" id="PF04883">
    <property type="entry name" value="HK97-gp10_like"/>
    <property type="match status" value="1"/>
</dbReference>
<gene>
    <name evidence="1" type="ORF">H1191_12360</name>
</gene>
<protein>
    <submittedName>
        <fullName evidence="1">HK97 gp10 family phage protein</fullName>
    </submittedName>
</protein>
<dbReference type="RefSeq" id="WP_181752345.1">
    <property type="nucleotide sequence ID" value="NZ_JACEIQ010000012.1"/>
</dbReference>
<dbReference type="Proteomes" id="UP000535491">
    <property type="component" value="Unassembled WGS sequence"/>
</dbReference>
<evidence type="ECO:0000313" key="1">
    <source>
        <dbReference type="EMBL" id="MBA4495101.1"/>
    </source>
</evidence>
<reference evidence="1 2" key="1">
    <citation type="submission" date="2020-07" db="EMBL/GenBank/DDBJ databases">
        <authorList>
            <person name="Feng H."/>
        </authorList>
    </citation>
    <scope>NUCLEOTIDE SEQUENCE [LARGE SCALE GENOMIC DNA]</scope>
    <source>
        <strain evidence="2">s-10</strain>
    </source>
</reference>
<dbReference type="InterPro" id="IPR010064">
    <property type="entry name" value="HK97-gp10_tail"/>
</dbReference>
<dbReference type="EMBL" id="JACEIQ010000012">
    <property type="protein sequence ID" value="MBA4495101.1"/>
    <property type="molecule type" value="Genomic_DNA"/>
</dbReference>
<name>A0A7W1WSN0_9BACL</name>
<proteinExistence type="predicted"/>
<evidence type="ECO:0000313" key="2">
    <source>
        <dbReference type="Proteomes" id="UP000535491"/>
    </source>
</evidence>
<keyword evidence="2" id="KW-1185">Reference proteome</keyword>
<accession>A0A7W1WSN0</accession>
<organism evidence="1 2">
    <name type="scientific">Paenactinomyces guangxiensis</name>
    <dbReference type="NCBI Taxonomy" id="1490290"/>
    <lineage>
        <taxon>Bacteria</taxon>
        <taxon>Bacillati</taxon>
        <taxon>Bacillota</taxon>
        <taxon>Bacilli</taxon>
        <taxon>Bacillales</taxon>
        <taxon>Thermoactinomycetaceae</taxon>
        <taxon>Paenactinomyces</taxon>
    </lineage>
</organism>
<dbReference type="AlphaFoldDB" id="A0A7W1WSN0"/>
<sequence>MAAGVEVKINRKSFQNSGLKMEAAARQAVNNILAFGVGEAKKNSPVKTGHLRRSIHVLDSSSKGGRYGTNIIYARIQEEGGKIRAKRAKYLRFKIGNRWVTVKEVKIKPKRYLKRSASTTQANVPRLVRKAIREAKL</sequence>
<comment type="caution">
    <text evidence="1">The sequence shown here is derived from an EMBL/GenBank/DDBJ whole genome shotgun (WGS) entry which is preliminary data.</text>
</comment>